<dbReference type="GO" id="GO:0030544">
    <property type="term" value="F:Hsp70 protein binding"/>
    <property type="evidence" value="ECO:0007669"/>
    <property type="project" value="TreeGrafter"/>
</dbReference>
<dbReference type="RefSeq" id="XP_029227171.1">
    <property type="nucleotide sequence ID" value="XM_029372714.1"/>
</dbReference>
<dbReference type="Gene3D" id="1.10.287.110">
    <property type="entry name" value="DnaJ domain"/>
    <property type="match status" value="1"/>
</dbReference>
<dbReference type="AlphaFoldDB" id="A0A422P9X5"/>
<dbReference type="OrthoDB" id="10250354at2759"/>
<evidence type="ECO:0000259" key="1">
    <source>
        <dbReference type="PROSITE" id="PS50076"/>
    </source>
</evidence>
<dbReference type="GO" id="GO:0071218">
    <property type="term" value="P:cellular response to misfolded protein"/>
    <property type="evidence" value="ECO:0007669"/>
    <property type="project" value="TreeGrafter"/>
</dbReference>
<dbReference type="GeneID" id="40319435"/>
<dbReference type="Proteomes" id="UP000284403">
    <property type="component" value="Unassembled WGS sequence"/>
</dbReference>
<sequence length="320" mass="36211">MEPSRIDWILDNEKNYYEVLGVPRDASEKDIRRSYLTLALKLHPDKNIGNKKAGEAFRAVSKAYNVLKDKRLRIIFDEAGADKLQGLEAEDLSPRSILVSLVKFAVARTLYFLARRAYASEVLRERHGWVEAFVSWSPEDDFAFSQRASRKESRRFVCKVFASVLLLFLCAVVGRGCLQSFTGAPGAAAAGGDPYQRLSRRSPRDAGATFTVRVLRDRNATDVAVWRPASTSEADARALVRQWISEKCPTENLLVWASRERYNGSATLRVGHKLRAEPSPNRAPKRKWKAKNWRPKFEEFFPVKSAEELYVASPLCGGVW</sequence>
<dbReference type="PANTHER" id="PTHR43908">
    <property type="entry name" value="AT29763P-RELATED"/>
    <property type="match status" value="1"/>
</dbReference>
<dbReference type="InterPro" id="IPR001623">
    <property type="entry name" value="DnaJ_domain"/>
</dbReference>
<proteinExistence type="predicted"/>
<dbReference type="PANTHER" id="PTHR43908:SF3">
    <property type="entry name" value="AT29763P-RELATED"/>
    <property type="match status" value="1"/>
</dbReference>
<reference evidence="2 3" key="1">
    <citation type="journal article" date="2018" name="BMC Genomics">
        <title>Genomic comparison of Trypanosoma conorhini and Trypanosoma rangeli to Trypanosoma cruzi strains of high and low virulence.</title>
        <authorList>
            <person name="Bradwell K.R."/>
            <person name="Koparde V.N."/>
            <person name="Matveyev A.V."/>
            <person name="Serrano M.G."/>
            <person name="Alves J.M."/>
            <person name="Parikh H."/>
            <person name="Huang B."/>
            <person name="Lee V."/>
            <person name="Espinosa-Alvarez O."/>
            <person name="Ortiz P.A."/>
            <person name="Costa-Martins A.G."/>
            <person name="Teixeira M.M."/>
            <person name="Buck G.A."/>
        </authorList>
    </citation>
    <scope>NUCLEOTIDE SEQUENCE [LARGE SCALE GENOMIC DNA]</scope>
    <source>
        <strain evidence="2 3">025E</strain>
    </source>
</reference>
<name>A0A422P9X5_9TRYP</name>
<dbReference type="GO" id="GO:0005789">
    <property type="term" value="C:endoplasmic reticulum membrane"/>
    <property type="evidence" value="ECO:0007669"/>
    <property type="project" value="TreeGrafter"/>
</dbReference>
<feature type="domain" description="J" evidence="1">
    <location>
        <begin position="15"/>
        <end position="80"/>
    </location>
</feature>
<dbReference type="PROSITE" id="PS00636">
    <property type="entry name" value="DNAJ_1"/>
    <property type="match status" value="1"/>
</dbReference>
<organism evidence="2 3">
    <name type="scientific">Trypanosoma conorhini</name>
    <dbReference type="NCBI Taxonomy" id="83891"/>
    <lineage>
        <taxon>Eukaryota</taxon>
        <taxon>Discoba</taxon>
        <taxon>Euglenozoa</taxon>
        <taxon>Kinetoplastea</taxon>
        <taxon>Metakinetoplastina</taxon>
        <taxon>Trypanosomatida</taxon>
        <taxon>Trypanosomatidae</taxon>
        <taxon>Trypanosoma</taxon>
    </lineage>
</organism>
<dbReference type="SUPFAM" id="SSF46565">
    <property type="entry name" value="Chaperone J-domain"/>
    <property type="match status" value="1"/>
</dbReference>
<dbReference type="PRINTS" id="PR00625">
    <property type="entry name" value="JDOMAIN"/>
</dbReference>
<dbReference type="InterPro" id="IPR018253">
    <property type="entry name" value="DnaJ_domain_CS"/>
</dbReference>
<accession>A0A422P9X5</accession>
<dbReference type="Pfam" id="PF00226">
    <property type="entry name" value="DnaJ"/>
    <property type="match status" value="1"/>
</dbReference>
<dbReference type="CDD" id="cd06257">
    <property type="entry name" value="DnaJ"/>
    <property type="match status" value="1"/>
</dbReference>
<protein>
    <submittedName>
        <fullName evidence="2">Chaperone DnaJ protein</fullName>
    </submittedName>
</protein>
<gene>
    <name evidence="2" type="ORF">Tco025E_05824</name>
</gene>
<dbReference type="InterPro" id="IPR051100">
    <property type="entry name" value="DnaJ_subfamily_B/C"/>
</dbReference>
<dbReference type="PROSITE" id="PS50076">
    <property type="entry name" value="DNAJ_2"/>
    <property type="match status" value="1"/>
</dbReference>
<comment type="caution">
    <text evidence="2">The sequence shown here is derived from an EMBL/GenBank/DDBJ whole genome shotgun (WGS) entry which is preliminary data.</text>
</comment>
<evidence type="ECO:0000313" key="2">
    <source>
        <dbReference type="EMBL" id="RNF14492.1"/>
    </source>
</evidence>
<dbReference type="SMART" id="SM00271">
    <property type="entry name" value="DnaJ"/>
    <property type="match status" value="1"/>
</dbReference>
<dbReference type="InterPro" id="IPR036869">
    <property type="entry name" value="J_dom_sf"/>
</dbReference>
<dbReference type="EMBL" id="MKKU01000362">
    <property type="protein sequence ID" value="RNF14492.1"/>
    <property type="molecule type" value="Genomic_DNA"/>
</dbReference>
<evidence type="ECO:0000313" key="3">
    <source>
        <dbReference type="Proteomes" id="UP000284403"/>
    </source>
</evidence>
<keyword evidence="3" id="KW-1185">Reference proteome</keyword>